<dbReference type="AlphaFoldDB" id="A0A914W0S4"/>
<feature type="region of interest" description="Disordered" evidence="1">
    <location>
        <begin position="758"/>
        <end position="797"/>
    </location>
</feature>
<sequence length="878" mass="93743">MLPNKAESSVSKVDQKSVDEGVKNLDEAEYRNLLENATQPTYVSSLKKDANSNEAVLANGVAPLSSTTSDYLTALRKEADASQTAADAESERAHGALFDMSSSHINARSKLSKCASQDSTMCDMRSGSLHTRTRSGPAVGVDEQIDVFGQAKARNAAEVRIAIPEPDLPFIDHDQEDLHQQQDQRAWQRLVNGQQPASKKVKNVEPANQEVELQPLLDSHQGSPVADDDKDSNGELAAHGRFQQRGKCGSYDVSNNIVNDYGYPKSNETQPFYEQNKFSSQPQYVPSNRLGGLHSPPTERDMTVSGRGGTHYGTNRSQTQRGVRPARADINQRKKYRDANVKEVFQSDEIPGHMGDLPLDELVTLIEGPKPTGGKKKGSLPDTTAPTGAGKKSSSRSGDSSQSLDEQALEASDDADGEDSEETEQWVSADENARPSYSAIAGRPRRPPTASFGDFIDDSAMKRTARNAASLQTSRCGSPDHHAHGHTGRQTAAASNQANASSPDLFSYRTAPSHGHHHGAMAKALLSPPLPPSMHKADGLELEDPPLSVEASLPLVAPVSQGPSWADIAKSSRSPTCSSHQPSPSPRPSSSSDELRGSGNSAAVSSASAPAPSSTEVSLDATIVAAHQLQHASPSAANPPSSAALANDPDAAAAAAIPISSSSTTASVTATLDTPVASGQSTLCAVDEETIGELQDEQDHVGHHADDDGCGTRSVKGAAGTTGQRRDVRDSTTSFVILPGEESQQPQLDISFFYEPAAAGEHQQQQQQLLREDDREELENGERTPTGEDDYDGYDDDECERPATVTAVDGALRLSFGNRTLTFFEPSQPIVEIAKLPAHHSRMAVDVAKQWKDFVQGAAPTRYKDVSIRRQATATTGH</sequence>
<feature type="region of interest" description="Disordered" evidence="1">
    <location>
        <begin position="214"/>
        <end position="235"/>
    </location>
</feature>
<proteinExistence type="predicted"/>
<feature type="region of interest" description="Disordered" evidence="1">
    <location>
        <begin position="564"/>
        <end position="619"/>
    </location>
</feature>
<feature type="compositionally biased region" description="Polar residues" evidence="1">
    <location>
        <begin position="467"/>
        <end position="476"/>
    </location>
</feature>
<feature type="compositionally biased region" description="Low complexity" evidence="1">
    <location>
        <begin position="601"/>
        <end position="614"/>
    </location>
</feature>
<feature type="compositionally biased region" description="Low complexity" evidence="1">
    <location>
        <begin position="578"/>
        <end position="592"/>
    </location>
</feature>
<accession>A0A914W0S4</accession>
<evidence type="ECO:0000313" key="3">
    <source>
        <dbReference type="WBParaSite" id="PSAMB.scaffold2884size20735.g19524.t1"/>
    </source>
</evidence>
<feature type="compositionally biased region" description="Acidic residues" evidence="1">
    <location>
        <begin position="407"/>
        <end position="424"/>
    </location>
</feature>
<dbReference type="WBParaSite" id="PSAMB.scaffold2884size20735.g19524.t1">
    <property type="protein sequence ID" value="PSAMB.scaffold2884size20735.g19524.t1"/>
    <property type="gene ID" value="PSAMB.scaffold2884size20735.g19524"/>
</dbReference>
<feature type="region of interest" description="Disordered" evidence="1">
    <location>
        <begin position="1"/>
        <end position="21"/>
    </location>
</feature>
<feature type="region of interest" description="Disordered" evidence="1">
    <location>
        <begin position="366"/>
        <end position="545"/>
    </location>
</feature>
<feature type="compositionally biased region" description="Polar residues" evidence="1">
    <location>
        <begin position="312"/>
        <end position="321"/>
    </location>
</feature>
<feature type="compositionally biased region" description="Low complexity" evidence="1">
    <location>
        <begin position="492"/>
        <end position="502"/>
    </location>
</feature>
<evidence type="ECO:0000256" key="1">
    <source>
        <dbReference type="SAM" id="MobiDB-lite"/>
    </source>
</evidence>
<reference evidence="3" key="1">
    <citation type="submission" date="2022-11" db="UniProtKB">
        <authorList>
            <consortium name="WormBaseParasite"/>
        </authorList>
    </citation>
    <scope>IDENTIFICATION</scope>
</reference>
<name>A0A914W0S4_9BILA</name>
<evidence type="ECO:0000313" key="2">
    <source>
        <dbReference type="Proteomes" id="UP000887566"/>
    </source>
</evidence>
<dbReference type="Proteomes" id="UP000887566">
    <property type="component" value="Unplaced"/>
</dbReference>
<feature type="compositionally biased region" description="Basic and acidic residues" evidence="1">
    <location>
        <begin position="326"/>
        <end position="335"/>
    </location>
</feature>
<keyword evidence="2" id="KW-1185">Reference proteome</keyword>
<protein>
    <submittedName>
        <fullName evidence="3">Uncharacterized protein</fullName>
    </submittedName>
</protein>
<feature type="compositionally biased region" description="Basic and acidic residues" evidence="1">
    <location>
        <begin position="770"/>
        <end position="786"/>
    </location>
</feature>
<feature type="region of interest" description="Disordered" evidence="1">
    <location>
        <begin position="281"/>
        <end position="335"/>
    </location>
</feature>
<feature type="compositionally biased region" description="Acidic residues" evidence="1">
    <location>
        <begin position="787"/>
        <end position="797"/>
    </location>
</feature>
<organism evidence="2 3">
    <name type="scientific">Plectus sambesii</name>
    <dbReference type="NCBI Taxonomy" id="2011161"/>
    <lineage>
        <taxon>Eukaryota</taxon>
        <taxon>Metazoa</taxon>
        <taxon>Ecdysozoa</taxon>
        <taxon>Nematoda</taxon>
        <taxon>Chromadorea</taxon>
        <taxon>Plectida</taxon>
        <taxon>Plectina</taxon>
        <taxon>Plectoidea</taxon>
        <taxon>Plectidae</taxon>
        <taxon>Plectus</taxon>
    </lineage>
</organism>
<feature type="region of interest" description="Disordered" evidence="1">
    <location>
        <begin position="700"/>
        <end position="730"/>
    </location>
</feature>